<reference evidence="4" key="1">
    <citation type="submission" date="2015-08" db="EMBL/GenBank/DDBJ databases">
        <title>Genome sequencing project for genomic taxonomy and phylogenomics of Bacillus-like bacteria.</title>
        <authorList>
            <person name="Liu B."/>
            <person name="Wang J."/>
            <person name="Zhu Y."/>
            <person name="Liu G."/>
            <person name="Chen Q."/>
            <person name="Chen Z."/>
            <person name="Lan J."/>
            <person name="Che J."/>
            <person name="Ge C."/>
            <person name="Shi H."/>
            <person name="Pan Z."/>
            <person name="Liu X."/>
        </authorList>
    </citation>
    <scope>NUCLEOTIDE SEQUENCE [LARGE SCALE GENOMIC DNA]</scope>
    <source>
        <strain evidence="4">FJAT-4402</strain>
    </source>
</reference>
<evidence type="ECO:0000256" key="2">
    <source>
        <dbReference type="SAM" id="Phobius"/>
    </source>
</evidence>
<dbReference type="OrthoDB" id="2618406at2"/>
<comment type="subcellular location">
    <subcellularLocation>
        <location evidence="1">Endomembrane system</location>
        <topology evidence="1">Multi-pass membrane protein</topology>
    </subcellularLocation>
</comment>
<dbReference type="InterPro" id="IPR037185">
    <property type="entry name" value="EmrE-like"/>
</dbReference>
<keyword evidence="2" id="KW-0812">Transmembrane</keyword>
<keyword evidence="2" id="KW-1133">Transmembrane helix</keyword>
<evidence type="ECO:0000256" key="1">
    <source>
        <dbReference type="ARBA" id="ARBA00004127"/>
    </source>
</evidence>
<feature type="transmembrane region" description="Helical" evidence="2">
    <location>
        <begin position="37"/>
        <end position="56"/>
    </location>
</feature>
<keyword evidence="2" id="KW-0472">Membrane</keyword>
<keyword evidence="4" id="KW-1185">Reference proteome</keyword>
<dbReference type="RefSeq" id="WP_053606100.1">
    <property type="nucleotide sequence ID" value="NZ_CP012600.1"/>
</dbReference>
<evidence type="ECO:0000313" key="3">
    <source>
        <dbReference type="EMBL" id="ALC84228.1"/>
    </source>
</evidence>
<sequence>MFIFAIVLLAGGLFTINAIFAYQSEHINPAFWTTVWYQFKLLPVFFAANLLIGYGVKFAYQAFGNMTFTLTFSKGIEMMICLLISYLFLKEVPNWWTLLGLAIIVAGFWIMKLK</sequence>
<dbReference type="AlphaFoldDB" id="A0A0M4GDH7"/>
<dbReference type="SUPFAM" id="SSF103481">
    <property type="entry name" value="Multidrug resistance efflux transporter EmrE"/>
    <property type="match status" value="1"/>
</dbReference>
<reference evidence="3 4" key="2">
    <citation type="journal article" date="2016" name="Int. J. Syst. Evol. Microbiol.">
        <title>Bacillus gobiensis sp. nov., isolated from a soil sample.</title>
        <authorList>
            <person name="Liu B."/>
            <person name="Liu G.H."/>
            <person name="Cetin S."/>
            <person name="Schumann P."/>
            <person name="Pan Z.Z."/>
            <person name="Chen Q.Q."/>
        </authorList>
    </citation>
    <scope>NUCLEOTIDE SEQUENCE [LARGE SCALE GENOMIC DNA]</scope>
    <source>
        <strain evidence="3 4">FJAT-4402</strain>
    </source>
</reference>
<organism evidence="3 4">
    <name type="scientific">Bacillus gobiensis</name>
    <dbReference type="NCBI Taxonomy" id="1441095"/>
    <lineage>
        <taxon>Bacteria</taxon>
        <taxon>Bacillati</taxon>
        <taxon>Bacillota</taxon>
        <taxon>Bacilli</taxon>
        <taxon>Bacillales</taxon>
        <taxon>Bacillaceae</taxon>
        <taxon>Bacillus</taxon>
    </lineage>
</organism>
<feature type="transmembrane region" description="Helical" evidence="2">
    <location>
        <begin position="68"/>
        <end position="89"/>
    </location>
</feature>
<name>A0A0M4GDH7_9BACI</name>
<proteinExistence type="predicted"/>
<feature type="transmembrane region" description="Helical" evidence="2">
    <location>
        <begin position="95"/>
        <end position="111"/>
    </location>
</feature>
<dbReference type="Proteomes" id="UP000067625">
    <property type="component" value="Chromosome"/>
</dbReference>
<evidence type="ECO:0008006" key="5">
    <source>
        <dbReference type="Google" id="ProtNLM"/>
    </source>
</evidence>
<dbReference type="EMBL" id="CP012600">
    <property type="protein sequence ID" value="ALC84228.1"/>
    <property type="molecule type" value="Genomic_DNA"/>
</dbReference>
<dbReference type="PATRIC" id="fig|1441095.3.peg.2690"/>
<accession>A0A0M4GDH7</accession>
<evidence type="ECO:0000313" key="4">
    <source>
        <dbReference type="Proteomes" id="UP000067625"/>
    </source>
</evidence>
<gene>
    <name evidence="3" type="ORF">AM592_12270</name>
</gene>
<protein>
    <recommendedName>
        <fullName evidence="5">EamA domain-containing protein</fullName>
    </recommendedName>
</protein>